<dbReference type="RefSeq" id="WP_308452569.1">
    <property type="nucleotide sequence ID" value="NZ_JAJEQR010000004.1"/>
</dbReference>
<dbReference type="InterPro" id="IPR003370">
    <property type="entry name" value="Chromate_transpt"/>
</dbReference>
<organism evidence="8 9">
    <name type="scientific">Hominifimenecus microfluidus</name>
    <dbReference type="NCBI Taxonomy" id="2885348"/>
    <lineage>
        <taxon>Bacteria</taxon>
        <taxon>Bacillati</taxon>
        <taxon>Bacillota</taxon>
        <taxon>Clostridia</taxon>
        <taxon>Lachnospirales</taxon>
        <taxon>Lachnospiraceae</taxon>
        <taxon>Hominifimenecus</taxon>
    </lineage>
</organism>
<reference evidence="8" key="1">
    <citation type="submission" date="2021-10" db="EMBL/GenBank/DDBJ databases">
        <title>Anaerobic single-cell dispensing facilitates the cultivation of human gut bacteria.</title>
        <authorList>
            <person name="Afrizal A."/>
        </authorList>
    </citation>
    <scope>NUCLEOTIDE SEQUENCE</scope>
    <source>
        <strain evidence="8">CLA-AA-H215</strain>
    </source>
</reference>
<feature type="transmembrane region" description="Helical" evidence="7">
    <location>
        <begin position="135"/>
        <end position="153"/>
    </location>
</feature>
<dbReference type="Pfam" id="PF02417">
    <property type="entry name" value="Chromate_transp"/>
    <property type="match status" value="1"/>
</dbReference>
<evidence type="ECO:0000313" key="9">
    <source>
        <dbReference type="Proteomes" id="UP001198182"/>
    </source>
</evidence>
<feature type="transmembrane region" description="Helical" evidence="7">
    <location>
        <begin position="76"/>
        <end position="99"/>
    </location>
</feature>
<evidence type="ECO:0000256" key="6">
    <source>
        <dbReference type="ARBA" id="ARBA00023136"/>
    </source>
</evidence>
<dbReference type="PANTHER" id="PTHR43663">
    <property type="entry name" value="CHROMATE TRANSPORT PROTEIN-RELATED"/>
    <property type="match status" value="1"/>
</dbReference>
<protein>
    <submittedName>
        <fullName evidence="8">Chromate transporter</fullName>
    </submittedName>
</protein>
<keyword evidence="9" id="KW-1185">Reference proteome</keyword>
<evidence type="ECO:0000256" key="7">
    <source>
        <dbReference type="SAM" id="Phobius"/>
    </source>
</evidence>
<comment type="subcellular location">
    <subcellularLocation>
        <location evidence="1">Cell membrane</location>
        <topology evidence="1">Multi-pass membrane protein</topology>
    </subcellularLocation>
</comment>
<proteinExistence type="inferred from homology"/>
<dbReference type="GO" id="GO:0005886">
    <property type="term" value="C:plasma membrane"/>
    <property type="evidence" value="ECO:0007669"/>
    <property type="project" value="UniProtKB-SubCell"/>
</dbReference>
<sequence length="182" mass="19177">MNELLSLFLTFARIGGLTFGGGYAMLPMLQKEVVEAKHWATEEELMDYYAIGQCTPGIIAINTATFIGYKQKGLAGALFATYGVVAPSWVIIMIIAAFISNFADLAIVQNAFAGIQVCVVVLILNAVIKLAKKSVIDIPTAVICIAVALLSIVTDLSPIVFVIAAGVLGVVIQSLKAKGAKS</sequence>
<dbReference type="InterPro" id="IPR052518">
    <property type="entry name" value="CHR_Transporter"/>
</dbReference>
<evidence type="ECO:0000256" key="3">
    <source>
        <dbReference type="ARBA" id="ARBA00022475"/>
    </source>
</evidence>
<dbReference type="EMBL" id="JAJEQR010000004">
    <property type="protein sequence ID" value="MCC2229782.1"/>
    <property type="molecule type" value="Genomic_DNA"/>
</dbReference>
<evidence type="ECO:0000256" key="5">
    <source>
        <dbReference type="ARBA" id="ARBA00022989"/>
    </source>
</evidence>
<comment type="caution">
    <text evidence="8">The sequence shown here is derived from an EMBL/GenBank/DDBJ whole genome shotgun (WGS) entry which is preliminary data.</text>
</comment>
<keyword evidence="3" id="KW-1003">Cell membrane</keyword>
<gene>
    <name evidence="8" type="ORF">LKD81_02030</name>
</gene>
<keyword evidence="5 7" id="KW-1133">Transmembrane helix</keyword>
<evidence type="ECO:0000313" key="8">
    <source>
        <dbReference type="EMBL" id="MCC2229782.1"/>
    </source>
</evidence>
<feature type="transmembrane region" description="Helical" evidence="7">
    <location>
        <begin position="48"/>
        <end position="69"/>
    </location>
</feature>
<keyword evidence="4 7" id="KW-0812">Transmembrane</keyword>
<accession>A0AAE3E8D1</accession>
<feature type="transmembrane region" description="Helical" evidence="7">
    <location>
        <begin position="105"/>
        <end position="128"/>
    </location>
</feature>
<name>A0AAE3E8D1_9FIRM</name>
<evidence type="ECO:0000256" key="1">
    <source>
        <dbReference type="ARBA" id="ARBA00004651"/>
    </source>
</evidence>
<evidence type="ECO:0000256" key="4">
    <source>
        <dbReference type="ARBA" id="ARBA00022692"/>
    </source>
</evidence>
<keyword evidence="6 7" id="KW-0472">Membrane</keyword>
<evidence type="ECO:0000256" key="2">
    <source>
        <dbReference type="ARBA" id="ARBA00005262"/>
    </source>
</evidence>
<comment type="similarity">
    <text evidence="2">Belongs to the chromate ion transporter (CHR) (TC 2.A.51) family.</text>
</comment>
<dbReference type="PANTHER" id="PTHR43663:SF1">
    <property type="entry name" value="CHROMATE TRANSPORTER"/>
    <property type="match status" value="1"/>
</dbReference>
<dbReference type="AlphaFoldDB" id="A0AAE3E8D1"/>
<dbReference type="GO" id="GO:0015109">
    <property type="term" value="F:chromate transmembrane transporter activity"/>
    <property type="evidence" value="ECO:0007669"/>
    <property type="project" value="InterPro"/>
</dbReference>
<dbReference type="Proteomes" id="UP001198182">
    <property type="component" value="Unassembled WGS sequence"/>
</dbReference>